<keyword evidence="2 4" id="KW-0238">DNA-binding</keyword>
<dbReference type="PANTHER" id="PTHR47506">
    <property type="entry name" value="TRANSCRIPTIONAL REGULATORY PROTEIN"/>
    <property type="match status" value="1"/>
</dbReference>
<accession>A0A511ZN12</accession>
<evidence type="ECO:0000313" key="7">
    <source>
        <dbReference type="Proteomes" id="UP000321558"/>
    </source>
</evidence>
<evidence type="ECO:0000259" key="5">
    <source>
        <dbReference type="PROSITE" id="PS50977"/>
    </source>
</evidence>
<dbReference type="RefSeq" id="WP_147211741.1">
    <property type="nucleotide sequence ID" value="NZ_BJYM01000016.1"/>
</dbReference>
<dbReference type="OrthoDB" id="509229at2"/>
<dbReference type="GO" id="GO:0003677">
    <property type="term" value="F:DNA binding"/>
    <property type="evidence" value="ECO:0007669"/>
    <property type="project" value="UniProtKB-UniRule"/>
</dbReference>
<keyword evidence="1" id="KW-0805">Transcription regulation</keyword>
<organism evidence="6 7">
    <name type="scientific">Oceanobacillus sojae</name>
    <dbReference type="NCBI Taxonomy" id="582851"/>
    <lineage>
        <taxon>Bacteria</taxon>
        <taxon>Bacillati</taxon>
        <taxon>Bacillota</taxon>
        <taxon>Bacilli</taxon>
        <taxon>Bacillales</taxon>
        <taxon>Bacillaceae</taxon>
        <taxon>Oceanobacillus</taxon>
    </lineage>
</organism>
<dbReference type="STRING" id="582851.GCA_900162665_01712"/>
<dbReference type="Gene3D" id="1.10.357.10">
    <property type="entry name" value="Tetracycline Repressor, domain 2"/>
    <property type="match status" value="1"/>
</dbReference>
<dbReference type="EMBL" id="BJYM01000016">
    <property type="protein sequence ID" value="GEN88844.1"/>
    <property type="molecule type" value="Genomic_DNA"/>
</dbReference>
<evidence type="ECO:0000256" key="3">
    <source>
        <dbReference type="ARBA" id="ARBA00023163"/>
    </source>
</evidence>
<keyword evidence="3" id="KW-0804">Transcription</keyword>
<gene>
    <name evidence="6" type="ORF">OSO01_35830</name>
</gene>
<protein>
    <submittedName>
        <fullName evidence="6">TetR family transcriptional regulator</fullName>
    </submittedName>
</protein>
<dbReference type="PRINTS" id="PR00455">
    <property type="entry name" value="HTHTETR"/>
</dbReference>
<dbReference type="Pfam" id="PF00440">
    <property type="entry name" value="TetR_N"/>
    <property type="match status" value="1"/>
</dbReference>
<dbReference type="PANTHER" id="PTHR47506:SF1">
    <property type="entry name" value="HTH-TYPE TRANSCRIPTIONAL REGULATOR YJDC"/>
    <property type="match status" value="1"/>
</dbReference>
<name>A0A511ZN12_9BACI</name>
<dbReference type="AlphaFoldDB" id="A0A511ZN12"/>
<evidence type="ECO:0000256" key="2">
    <source>
        <dbReference type="ARBA" id="ARBA00023125"/>
    </source>
</evidence>
<comment type="caution">
    <text evidence="6">The sequence shown here is derived from an EMBL/GenBank/DDBJ whole genome shotgun (WGS) entry which is preliminary data.</text>
</comment>
<dbReference type="SUPFAM" id="SSF48498">
    <property type="entry name" value="Tetracyclin repressor-like, C-terminal domain"/>
    <property type="match status" value="1"/>
</dbReference>
<sequence length="193" mass="22209">MHTKEKILMEGMDLFATLGYNGTSMTKIADRVGLQKSSLYAHYSSKEELFMDVTTKIAADYVHFVKSTFENDGQTTEEKFHLSFQAHVKDLANHDSSIEFYNRFSSYPPKGFENSILELLRNSEEQARAVFKEKIEKAQEAGDITDEISPEEAAHAFYGLLDGLSYETSYYNIDIIERHGEFMWKVFWRGVKA</sequence>
<dbReference type="Proteomes" id="UP000321558">
    <property type="component" value="Unassembled WGS sequence"/>
</dbReference>
<reference evidence="6 7" key="1">
    <citation type="submission" date="2019-07" db="EMBL/GenBank/DDBJ databases">
        <title>Whole genome shotgun sequence of Oceanobacillus sojae NBRC 105379.</title>
        <authorList>
            <person name="Hosoyama A."/>
            <person name="Uohara A."/>
            <person name="Ohji S."/>
            <person name="Ichikawa N."/>
        </authorList>
    </citation>
    <scope>NUCLEOTIDE SEQUENCE [LARGE SCALE GENOMIC DNA]</scope>
    <source>
        <strain evidence="6 7">NBRC 105379</strain>
    </source>
</reference>
<dbReference type="SUPFAM" id="SSF46689">
    <property type="entry name" value="Homeodomain-like"/>
    <property type="match status" value="1"/>
</dbReference>
<dbReference type="InterPro" id="IPR001647">
    <property type="entry name" value="HTH_TetR"/>
</dbReference>
<evidence type="ECO:0000313" key="6">
    <source>
        <dbReference type="EMBL" id="GEN88844.1"/>
    </source>
</evidence>
<evidence type="ECO:0000256" key="4">
    <source>
        <dbReference type="PROSITE-ProRule" id="PRU00335"/>
    </source>
</evidence>
<dbReference type="Gene3D" id="1.10.10.60">
    <property type="entry name" value="Homeodomain-like"/>
    <property type="match status" value="1"/>
</dbReference>
<feature type="DNA-binding region" description="H-T-H motif" evidence="4">
    <location>
        <begin position="24"/>
        <end position="43"/>
    </location>
</feature>
<feature type="domain" description="HTH tetR-type" evidence="5">
    <location>
        <begin position="1"/>
        <end position="61"/>
    </location>
</feature>
<keyword evidence="7" id="KW-1185">Reference proteome</keyword>
<dbReference type="InterPro" id="IPR036271">
    <property type="entry name" value="Tet_transcr_reg_TetR-rel_C_sf"/>
</dbReference>
<dbReference type="InterPro" id="IPR009057">
    <property type="entry name" value="Homeodomain-like_sf"/>
</dbReference>
<dbReference type="PROSITE" id="PS50977">
    <property type="entry name" value="HTH_TETR_2"/>
    <property type="match status" value="1"/>
</dbReference>
<proteinExistence type="predicted"/>
<evidence type="ECO:0000256" key="1">
    <source>
        <dbReference type="ARBA" id="ARBA00023015"/>
    </source>
</evidence>